<feature type="non-terminal residue" evidence="1">
    <location>
        <position position="62"/>
    </location>
</feature>
<comment type="caution">
    <text evidence="1">The sequence shown here is derived from an EMBL/GenBank/DDBJ whole genome shotgun (WGS) entry which is preliminary data.</text>
</comment>
<name>A0AAW2IU01_9LAMI</name>
<reference evidence="1" key="2">
    <citation type="journal article" date="2024" name="Plant">
        <title>Genomic evolution and insights into agronomic trait innovations of Sesamum species.</title>
        <authorList>
            <person name="Miao H."/>
            <person name="Wang L."/>
            <person name="Qu L."/>
            <person name="Liu H."/>
            <person name="Sun Y."/>
            <person name="Le M."/>
            <person name="Wang Q."/>
            <person name="Wei S."/>
            <person name="Zheng Y."/>
            <person name="Lin W."/>
            <person name="Duan Y."/>
            <person name="Cao H."/>
            <person name="Xiong S."/>
            <person name="Wang X."/>
            <person name="Wei L."/>
            <person name="Li C."/>
            <person name="Ma Q."/>
            <person name="Ju M."/>
            <person name="Zhao R."/>
            <person name="Li G."/>
            <person name="Mu C."/>
            <person name="Tian Q."/>
            <person name="Mei H."/>
            <person name="Zhang T."/>
            <person name="Gao T."/>
            <person name="Zhang H."/>
        </authorList>
    </citation>
    <scope>NUCLEOTIDE SEQUENCE</scope>
    <source>
        <strain evidence="1">KEN8</strain>
    </source>
</reference>
<dbReference type="EMBL" id="JACGWM010001934">
    <property type="protein sequence ID" value="KAL0285546.1"/>
    <property type="molecule type" value="Genomic_DNA"/>
</dbReference>
<proteinExistence type="predicted"/>
<organism evidence="1">
    <name type="scientific">Sesamum calycinum</name>
    <dbReference type="NCBI Taxonomy" id="2727403"/>
    <lineage>
        <taxon>Eukaryota</taxon>
        <taxon>Viridiplantae</taxon>
        <taxon>Streptophyta</taxon>
        <taxon>Embryophyta</taxon>
        <taxon>Tracheophyta</taxon>
        <taxon>Spermatophyta</taxon>
        <taxon>Magnoliopsida</taxon>
        <taxon>eudicotyledons</taxon>
        <taxon>Gunneridae</taxon>
        <taxon>Pentapetalae</taxon>
        <taxon>asterids</taxon>
        <taxon>lamiids</taxon>
        <taxon>Lamiales</taxon>
        <taxon>Pedaliaceae</taxon>
        <taxon>Sesamum</taxon>
    </lineage>
</organism>
<gene>
    <name evidence="1" type="ORF">Scaly_2816600</name>
</gene>
<accession>A0AAW2IU01</accession>
<protein>
    <submittedName>
        <fullName evidence="1">Phosphoribosylformylglycinamidine cyclo-ligase, chloroplastic</fullName>
    </submittedName>
</protein>
<reference evidence="1" key="1">
    <citation type="submission" date="2020-06" db="EMBL/GenBank/DDBJ databases">
        <authorList>
            <person name="Li T."/>
            <person name="Hu X."/>
            <person name="Zhang T."/>
            <person name="Song X."/>
            <person name="Zhang H."/>
            <person name="Dai N."/>
            <person name="Sheng W."/>
            <person name="Hou X."/>
            <person name="Wei L."/>
        </authorList>
    </citation>
    <scope>NUCLEOTIDE SEQUENCE</scope>
    <source>
        <strain evidence="1">KEN8</strain>
        <tissue evidence="1">Leaf</tissue>
    </source>
</reference>
<sequence>DSYMVAGTIRVGTKLRMAFKAGVHETIGIDLGIPIWWLIQIEWEPNLKWLLKLEFMKLLALI</sequence>
<feature type="non-terminal residue" evidence="1">
    <location>
        <position position="1"/>
    </location>
</feature>
<dbReference type="AlphaFoldDB" id="A0AAW2IU01"/>
<evidence type="ECO:0000313" key="1">
    <source>
        <dbReference type="EMBL" id="KAL0285546.1"/>
    </source>
</evidence>